<dbReference type="GO" id="GO:0005874">
    <property type="term" value="C:microtubule"/>
    <property type="evidence" value="ECO:0007669"/>
    <property type="project" value="UniProtKB-KW"/>
</dbReference>
<feature type="binding site" evidence="9">
    <location>
        <begin position="101"/>
        <end position="108"/>
    </location>
    <ligand>
        <name>ATP</name>
        <dbReference type="ChEBI" id="CHEBI:30616"/>
    </ligand>
</feature>
<comment type="caution">
    <text evidence="11">The sequence shown here is derived from an EMBL/GenBank/DDBJ whole genome shotgun (WGS) entry which is preliminary data.</text>
</comment>
<dbReference type="Proteomes" id="UP001292079">
    <property type="component" value="Unassembled WGS sequence"/>
</dbReference>
<feature type="domain" description="Kinesin motor" evidence="10">
    <location>
        <begin position="30"/>
        <end position="209"/>
    </location>
</feature>
<protein>
    <recommendedName>
        <fullName evidence="10">Kinesin motor domain-containing protein</fullName>
    </recommendedName>
</protein>
<keyword evidence="4 9" id="KW-0547">Nucleotide-binding</keyword>
<dbReference type="GO" id="GO:0008017">
    <property type="term" value="F:microtubule binding"/>
    <property type="evidence" value="ECO:0007669"/>
    <property type="project" value="InterPro"/>
</dbReference>
<evidence type="ECO:0000313" key="12">
    <source>
        <dbReference type="Proteomes" id="UP001292079"/>
    </source>
</evidence>
<comment type="subcellular location">
    <subcellularLocation>
        <location evidence="1">Cytoplasm</location>
        <location evidence="1">Cytoskeleton</location>
    </subcellularLocation>
</comment>
<keyword evidence="5 9" id="KW-0067">ATP-binding</keyword>
<keyword evidence="7 9" id="KW-0505">Motor protein</keyword>
<dbReference type="InterPro" id="IPR027640">
    <property type="entry name" value="Kinesin-like_fam"/>
</dbReference>
<dbReference type="PROSITE" id="PS50067">
    <property type="entry name" value="KINESIN_MOTOR_2"/>
    <property type="match status" value="1"/>
</dbReference>
<dbReference type="SMART" id="SM00129">
    <property type="entry name" value="KISc"/>
    <property type="match status" value="1"/>
</dbReference>
<evidence type="ECO:0000313" key="11">
    <source>
        <dbReference type="EMBL" id="KAK4472910.1"/>
    </source>
</evidence>
<evidence type="ECO:0000256" key="1">
    <source>
        <dbReference type="ARBA" id="ARBA00004245"/>
    </source>
</evidence>
<reference evidence="11" key="1">
    <citation type="submission" date="2022-04" db="EMBL/GenBank/DDBJ databases">
        <authorList>
            <person name="Xu L."/>
            <person name="Lv Z."/>
        </authorList>
    </citation>
    <scope>NUCLEOTIDE SEQUENCE</scope>
    <source>
        <strain evidence="11">LV_2022a</strain>
    </source>
</reference>
<accession>A0AAE1ZF34</accession>
<dbReference type="InterPro" id="IPR001752">
    <property type="entry name" value="Kinesin_motor_dom"/>
</dbReference>
<dbReference type="Gene3D" id="3.40.850.10">
    <property type="entry name" value="Kinesin motor domain"/>
    <property type="match status" value="1"/>
</dbReference>
<evidence type="ECO:0000256" key="7">
    <source>
        <dbReference type="ARBA" id="ARBA00023175"/>
    </source>
</evidence>
<evidence type="ECO:0000256" key="8">
    <source>
        <dbReference type="ARBA" id="ARBA00023212"/>
    </source>
</evidence>
<keyword evidence="6" id="KW-0175">Coiled coil</keyword>
<dbReference type="GO" id="GO:0003777">
    <property type="term" value="F:microtubule motor activity"/>
    <property type="evidence" value="ECO:0007669"/>
    <property type="project" value="InterPro"/>
</dbReference>
<evidence type="ECO:0000256" key="2">
    <source>
        <dbReference type="ARBA" id="ARBA00022490"/>
    </source>
</evidence>
<keyword evidence="12" id="KW-1185">Reference proteome</keyword>
<dbReference type="SUPFAM" id="SSF52540">
    <property type="entry name" value="P-loop containing nucleoside triphosphate hydrolases"/>
    <property type="match status" value="1"/>
</dbReference>
<dbReference type="PANTHER" id="PTHR47968">
    <property type="entry name" value="CENTROMERE PROTEIN E"/>
    <property type="match status" value="1"/>
</dbReference>
<dbReference type="GO" id="GO:0000278">
    <property type="term" value="P:mitotic cell cycle"/>
    <property type="evidence" value="ECO:0007669"/>
    <property type="project" value="TreeGrafter"/>
</dbReference>
<dbReference type="AlphaFoldDB" id="A0AAE1ZF34"/>
<keyword evidence="3" id="KW-0493">Microtubule</keyword>
<sequence>MFQSFGPTSNFRFGQLAQCFGRLAQRLGVELHALLNKRPAHEIRISKVSALSPDQTRINFPPHFTTEHHDGSMQKDLYNETFRGLIGNVLDGFNGTIFAYGQTGTGKTFTIQGLQDNPELRGIMPNSFVHIFDEISKSVDTQYLVRASYMEIYKEEIRDLLRRDQSKHLEIREKPDSGIYIKDLSSVLTKSIDEILKVMTIGYQNRAVG</sequence>
<evidence type="ECO:0000256" key="9">
    <source>
        <dbReference type="PROSITE-ProRule" id="PRU00283"/>
    </source>
</evidence>
<keyword evidence="8" id="KW-0206">Cytoskeleton</keyword>
<gene>
    <name evidence="11" type="ORF">MN116_004116</name>
</gene>
<name>A0AAE1ZF34_SCHME</name>
<evidence type="ECO:0000256" key="6">
    <source>
        <dbReference type="ARBA" id="ARBA00023054"/>
    </source>
</evidence>
<organism evidence="11 12">
    <name type="scientific">Schistosoma mekongi</name>
    <name type="common">Parasitic worm</name>
    <dbReference type="NCBI Taxonomy" id="38744"/>
    <lineage>
        <taxon>Eukaryota</taxon>
        <taxon>Metazoa</taxon>
        <taxon>Spiralia</taxon>
        <taxon>Lophotrochozoa</taxon>
        <taxon>Platyhelminthes</taxon>
        <taxon>Trematoda</taxon>
        <taxon>Digenea</taxon>
        <taxon>Strigeidida</taxon>
        <taxon>Schistosomatoidea</taxon>
        <taxon>Schistosomatidae</taxon>
        <taxon>Schistosoma</taxon>
    </lineage>
</organism>
<dbReference type="GO" id="GO:0007018">
    <property type="term" value="P:microtubule-based movement"/>
    <property type="evidence" value="ECO:0007669"/>
    <property type="project" value="InterPro"/>
</dbReference>
<dbReference type="InterPro" id="IPR036961">
    <property type="entry name" value="Kinesin_motor_dom_sf"/>
</dbReference>
<dbReference type="InterPro" id="IPR027417">
    <property type="entry name" value="P-loop_NTPase"/>
</dbReference>
<reference evidence="11" key="2">
    <citation type="journal article" date="2023" name="Infect Dis Poverty">
        <title>Chromosome-scale genome of the human blood fluke Schistosoma mekongi and its implications for public health.</title>
        <authorList>
            <person name="Zhou M."/>
            <person name="Xu L."/>
            <person name="Xu D."/>
            <person name="Chen W."/>
            <person name="Khan J."/>
            <person name="Hu Y."/>
            <person name="Huang H."/>
            <person name="Wei H."/>
            <person name="Zhang Y."/>
            <person name="Chusongsang P."/>
            <person name="Tanasarnprasert K."/>
            <person name="Hu X."/>
            <person name="Limpanont Y."/>
            <person name="Lv Z."/>
        </authorList>
    </citation>
    <scope>NUCLEOTIDE SEQUENCE</scope>
    <source>
        <strain evidence="11">LV_2022a</strain>
    </source>
</reference>
<dbReference type="EMBL" id="JALJAT010000002">
    <property type="protein sequence ID" value="KAK4472910.1"/>
    <property type="molecule type" value="Genomic_DNA"/>
</dbReference>
<evidence type="ECO:0000256" key="3">
    <source>
        <dbReference type="ARBA" id="ARBA00022701"/>
    </source>
</evidence>
<dbReference type="GO" id="GO:0005524">
    <property type="term" value="F:ATP binding"/>
    <property type="evidence" value="ECO:0007669"/>
    <property type="project" value="UniProtKB-UniRule"/>
</dbReference>
<evidence type="ECO:0000256" key="4">
    <source>
        <dbReference type="ARBA" id="ARBA00022741"/>
    </source>
</evidence>
<dbReference type="PANTHER" id="PTHR47968:SF76">
    <property type="entry name" value="KINESIN-LIKE PROTEIN"/>
    <property type="match status" value="1"/>
</dbReference>
<keyword evidence="2" id="KW-0963">Cytoplasm</keyword>
<comment type="similarity">
    <text evidence="9">Belongs to the TRAFAC class myosin-kinesin ATPase superfamily. Kinesin family.</text>
</comment>
<evidence type="ECO:0000256" key="5">
    <source>
        <dbReference type="ARBA" id="ARBA00022840"/>
    </source>
</evidence>
<evidence type="ECO:0000259" key="10">
    <source>
        <dbReference type="PROSITE" id="PS50067"/>
    </source>
</evidence>
<proteinExistence type="inferred from homology"/>
<dbReference type="Pfam" id="PF00225">
    <property type="entry name" value="Kinesin"/>
    <property type="match status" value="1"/>
</dbReference>